<sequence>MIGIDTNVLVRYLAQDDATQAAIATEIVEGFTPEEPGFISQVVLVETVWVLTRAYRMTREAIADAVEVLLRSRELIVERTEAGYLALATYRATKADFADALIAHGGRLEGCVETLTFDRGAASHAGMRLLGS</sequence>
<evidence type="ECO:0000313" key="2">
    <source>
        <dbReference type="EMBL" id="REG39525.1"/>
    </source>
</evidence>
<comment type="caution">
    <text evidence="2">The sequence shown here is derived from an EMBL/GenBank/DDBJ whole genome shotgun (WGS) entry which is preliminary data.</text>
</comment>
<name>A0AAQ0KKN8_PARVE</name>
<accession>A0AAQ0KKN8</accession>
<feature type="domain" description="PIN" evidence="1">
    <location>
        <begin position="4"/>
        <end position="122"/>
    </location>
</feature>
<proteinExistence type="predicted"/>
<dbReference type="EMBL" id="QUMX01000027">
    <property type="protein sequence ID" value="REG39525.1"/>
    <property type="molecule type" value="Genomic_DNA"/>
</dbReference>
<dbReference type="RefSeq" id="WP_036756021.1">
    <property type="nucleotide sequence ID" value="NZ_CP035284.1"/>
</dbReference>
<dbReference type="InterPro" id="IPR002716">
    <property type="entry name" value="PIN_dom"/>
</dbReference>
<keyword evidence="3" id="KW-1185">Reference proteome</keyword>
<protein>
    <submittedName>
        <fullName evidence="2">Nucleic-acid-binding protein</fullName>
    </submittedName>
</protein>
<organism evidence="2 3">
    <name type="scientific">Paracoccus versutus</name>
    <name type="common">Thiobacillus versutus</name>
    <dbReference type="NCBI Taxonomy" id="34007"/>
    <lineage>
        <taxon>Bacteria</taxon>
        <taxon>Pseudomonadati</taxon>
        <taxon>Pseudomonadota</taxon>
        <taxon>Alphaproteobacteria</taxon>
        <taxon>Rhodobacterales</taxon>
        <taxon>Paracoccaceae</taxon>
        <taxon>Paracoccus</taxon>
    </lineage>
</organism>
<dbReference type="SUPFAM" id="SSF88723">
    <property type="entry name" value="PIN domain-like"/>
    <property type="match status" value="1"/>
</dbReference>
<gene>
    <name evidence="2" type="ORF">ATH84_102764</name>
</gene>
<dbReference type="AlphaFoldDB" id="A0AAQ0KKN8"/>
<dbReference type="Gene3D" id="3.40.50.1010">
    <property type="entry name" value="5'-nuclease"/>
    <property type="match status" value="1"/>
</dbReference>
<reference evidence="2 3" key="1">
    <citation type="submission" date="2018-08" db="EMBL/GenBank/DDBJ databases">
        <title>Genomic Encyclopedia of Archaeal and Bacterial Type Strains, Phase II (KMG-II): from individual species to whole genera.</title>
        <authorList>
            <person name="Goeker M."/>
        </authorList>
    </citation>
    <scope>NUCLEOTIDE SEQUENCE [LARGE SCALE GENOMIC DNA]</scope>
    <source>
        <strain evidence="2 3">DSM 582</strain>
    </source>
</reference>
<dbReference type="Proteomes" id="UP000256794">
    <property type="component" value="Unassembled WGS sequence"/>
</dbReference>
<evidence type="ECO:0000259" key="1">
    <source>
        <dbReference type="Pfam" id="PF01850"/>
    </source>
</evidence>
<dbReference type="CDD" id="cd18683">
    <property type="entry name" value="PIN_VapC-like"/>
    <property type="match status" value="1"/>
</dbReference>
<evidence type="ECO:0000313" key="3">
    <source>
        <dbReference type="Proteomes" id="UP000256794"/>
    </source>
</evidence>
<dbReference type="Pfam" id="PF01850">
    <property type="entry name" value="PIN"/>
    <property type="match status" value="1"/>
</dbReference>
<dbReference type="PANTHER" id="PTHR39664">
    <property type="match status" value="1"/>
</dbReference>
<dbReference type="InterPro" id="IPR029060">
    <property type="entry name" value="PIN-like_dom_sf"/>
</dbReference>
<dbReference type="PANTHER" id="PTHR39664:SF2">
    <property type="entry name" value="NUCLEIC ACID-BINDING PROTEIN, CONTAINING PIN DOMAIN-RELATED"/>
    <property type="match status" value="1"/>
</dbReference>